<protein>
    <recommendedName>
        <fullName evidence="1">RNase H type-1 domain-containing protein</fullName>
    </recommendedName>
</protein>
<dbReference type="InterPro" id="IPR036397">
    <property type="entry name" value="RNaseH_sf"/>
</dbReference>
<dbReference type="SUPFAM" id="SSF53098">
    <property type="entry name" value="Ribonuclease H-like"/>
    <property type="match status" value="1"/>
</dbReference>
<organism evidence="2 3">
    <name type="scientific">Prunus dulcis</name>
    <name type="common">Almond</name>
    <name type="synonym">Amygdalus dulcis</name>
    <dbReference type="NCBI Taxonomy" id="3755"/>
    <lineage>
        <taxon>Eukaryota</taxon>
        <taxon>Viridiplantae</taxon>
        <taxon>Streptophyta</taxon>
        <taxon>Embryophyta</taxon>
        <taxon>Tracheophyta</taxon>
        <taxon>Spermatophyta</taxon>
        <taxon>Magnoliopsida</taxon>
        <taxon>eudicotyledons</taxon>
        <taxon>Gunneridae</taxon>
        <taxon>Pentapetalae</taxon>
        <taxon>rosids</taxon>
        <taxon>fabids</taxon>
        <taxon>Rosales</taxon>
        <taxon>Rosaceae</taxon>
        <taxon>Amygdaloideae</taxon>
        <taxon>Amygdaleae</taxon>
        <taxon>Prunus</taxon>
    </lineage>
</organism>
<accession>A0AAD4WK63</accession>
<dbReference type="InterPro" id="IPR044730">
    <property type="entry name" value="RNase_H-like_dom_plant"/>
</dbReference>
<dbReference type="EMBL" id="JAJFAZ020000002">
    <property type="protein sequence ID" value="KAI5343726.1"/>
    <property type="molecule type" value="Genomic_DNA"/>
</dbReference>
<dbReference type="GO" id="GO:0004523">
    <property type="term" value="F:RNA-DNA hybrid ribonuclease activity"/>
    <property type="evidence" value="ECO:0007669"/>
    <property type="project" value="InterPro"/>
</dbReference>
<gene>
    <name evidence="2" type="ORF">L3X38_011602</name>
</gene>
<feature type="domain" description="RNase H type-1" evidence="1">
    <location>
        <begin position="123"/>
        <end position="243"/>
    </location>
</feature>
<dbReference type="InterPro" id="IPR002156">
    <property type="entry name" value="RNaseH_domain"/>
</dbReference>
<dbReference type="PANTHER" id="PTHR47074">
    <property type="entry name" value="BNAC02G40300D PROTEIN"/>
    <property type="match status" value="1"/>
</dbReference>
<dbReference type="Proteomes" id="UP001054821">
    <property type="component" value="Chromosome 2"/>
</dbReference>
<dbReference type="Gene3D" id="3.30.420.10">
    <property type="entry name" value="Ribonuclease H-like superfamily/Ribonuclease H"/>
    <property type="match status" value="1"/>
</dbReference>
<evidence type="ECO:0000313" key="2">
    <source>
        <dbReference type="EMBL" id="KAI5343726.1"/>
    </source>
</evidence>
<dbReference type="InterPro" id="IPR012337">
    <property type="entry name" value="RNaseH-like_sf"/>
</dbReference>
<reference evidence="2 3" key="1">
    <citation type="journal article" date="2022" name="G3 (Bethesda)">
        <title>Whole-genome sequence and methylome profiling of the almond [Prunus dulcis (Mill.) D.A. Webb] cultivar 'Nonpareil'.</title>
        <authorList>
            <person name="D'Amico-Willman K.M."/>
            <person name="Ouma W.Z."/>
            <person name="Meulia T."/>
            <person name="Sideli G.M."/>
            <person name="Gradziel T.M."/>
            <person name="Fresnedo-Ramirez J."/>
        </authorList>
    </citation>
    <scope>NUCLEOTIDE SEQUENCE [LARGE SCALE GENOMIC DNA]</scope>
    <source>
        <strain evidence="2">Clone GOH B32 T37-40</strain>
    </source>
</reference>
<dbReference type="CDD" id="cd06222">
    <property type="entry name" value="RNase_H_like"/>
    <property type="match status" value="1"/>
</dbReference>
<comment type="caution">
    <text evidence="2">The sequence shown here is derived from an EMBL/GenBank/DDBJ whole genome shotgun (WGS) entry which is preliminary data.</text>
</comment>
<dbReference type="AlphaFoldDB" id="A0AAD4WK63"/>
<dbReference type="GO" id="GO:0003676">
    <property type="term" value="F:nucleic acid binding"/>
    <property type="evidence" value="ECO:0007669"/>
    <property type="project" value="InterPro"/>
</dbReference>
<dbReference type="Pfam" id="PF13456">
    <property type="entry name" value="RVT_3"/>
    <property type="match status" value="1"/>
</dbReference>
<proteinExistence type="predicted"/>
<sequence length="277" mass="31980">MPNLTQVPLINLHFYQLDELRQQISSLHTWLRDCVIIGLNTKEERSRIFCQIAYTCWNIWKTRNRVVFDNFTPQPQQTLKAIFDQVNERFSLKHLITSSTIRSVHPSAQASWAAPSEPFVKINVDAAWRKSTCREGAGIVIRNFEGRFLGAKSVDFQAENALIAEATALWEGCKFPKERGHNMVCFELDYLELIKSVCGSFGRGSWTLYPNLTLIRDEQRYFEECKWNWTTRNCNQAADHLAPLALSRRSTEVWVEWPPTSLVHILCKDGLPCPHHA</sequence>
<evidence type="ECO:0000259" key="1">
    <source>
        <dbReference type="Pfam" id="PF13456"/>
    </source>
</evidence>
<dbReference type="PANTHER" id="PTHR47074:SF73">
    <property type="entry name" value="OS04G0448401 PROTEIN"/>
    <property type="match status" value="1"/>
</dbReference>
<evidence type="ECO:0000313" key="3">
    <source>
        <dbReference type="Proteomes" id="UP001054821"/>
    </source>
</evidence>
<dbReference type="InterPro" id="IPR052929">
    <property type="entry name" value="RNase_H-like_EbsB-rel"/>
</dbReference>
<keyword evidence="3" id="KW-1185">Reference proteome</keyword>
<name>A0AAD4WK63_PRUDU</name>